<dbReference type="EMBL" id="CM056810">
    <property type="protein sequence ID" value="KAJ8644172.1"/>
    <property type="molecule type" value="Genomic_DNA"/>
</dbReference>
<dbReference type="Proteomes" id="UP001234297">
    <property type="component" value="Chromosome 2"/>
</dbReference>
<name>A0ACC2MEH4_PERAE</name>
<sequence>MVSLVYKGEQNLGEWSRSEKFTLEKPITVEKGFFSSIRKQVDILALPPASYSQTHHALEMALAPTSFIMHLRWFKPGLILGCYGVQTTIKVVSISHGFMSFFAHRYKESHTMSNLIDCKCELFF</sequence>
<accession>A0ACC2MEH4</accession>
<proteinExistence type="predicted"/>
<comment type="caution">
    <text evidence="1">The sequence shown here is derived from an EMBL/GenBank/DDBJ whole genome shotgun (WGS) entry which is preliminary data.</text>
</comment>
<evidence type="ECO:0000313" key="2">
    <source>
        <dbReference type="Proteomes" id="UP001234297"/>
    </source>
</evidence>
<keyword evidence="2" id="KW-1185">Reference proteome</keyword>
<gene>
    <name evidence="1" type="ORF">MRB53_005920</name>
</gene>
<protein>
    <submittedName>
        <fullName evidence="1">Uncharacterized protein</fullName>
    </submittedName>
</protein>
<organism evidence="1 2">
    <name type="scientific">Persea americana</name>
    <name type="common">Avocado</name>
    <dbReference type="NCBI Taxonomy" id="3435"/>
    <lineage>
        <taxon>Eukaryota</taxon>
        <taxon>Viridiplantae</taxon>
        <taxon>Streptophyta</taxon>
        <taxon>Embryophyta</taxon>
        <taxon>Tracheophyta</taxon>
        <taxon>Spermatophyta</taxon>
        <taxon>Magnoliopsida</taxon>
        <taxon>Magnoliidae</taxon>
        <taxon>Laurales</taxon>
        <taxon>Lauraceae</taxon>
        <taxon>Persea</taxon>
    </lineage>
</organism>
<reference evidence="1 2" key="1">
    <citation type="journal article" date="2022" name="Hortic Res">
        <title>A haplotype resolved chromosomal level avocado genome allows analysis of novel avocado genes.</title>
        <authorList>
            <person name="Nath O."/>
            <person name="Fletcher S.J."/>
            <person name="Hayward A."/>
            <person name="Shaw L.M."/>
            <person name="Masouleh A.K."/>
            <person name="Furtado A."/>
            <person name="Henry R.J."/>
            <person name="Mitter N."/>
        </authorList>
    </citation>
    <scope>NUCLEOTIDE SEQUENCE [LARGE SCALE GENOMIC DNA]</scope>
    <source>
        <strain evidence="2">cv. Hass</strain>
    </source>
</reference>
<evidence type="ECO:0000313" key="1">
    <source>
        <dbReference type="EMBL" id="KAJ8644172.1"/>
    </source>
</evidence>